<dbReference type="Proteomes" id="UP000790709">
    <property type="component" value="Unassembled WGS sequence"/>
</dbReference>
<protein>
    <submittedName>
        <fullName evidence="1">Uncharacterized protein</fullName>
    </submittedName>
</protein>
<name>A0ACB8AV94_9AGAM</name>
<sequence length="541" mass="60944">MQSNFKFMLTTKRAHPIFSLEEILSIIFRYCGSRKSSSGREELDSGTLASLAKTCRSFRNPALDVLYSDTDMACLVRCMPKDLWVIRSIRDHVFLNFQRVMEQEDWDLFLSYTCRVRRLRTRSSYAVNSEIYCALSHPPANSTMFPKLVHLNCGPEAPVEFLLHLIKPILISLSLRFKSGNAIFSDILLSLPSKCPNTRNLKISRSGPRIDEDTTKSILDVVCALPRLQVLWSVEIVLSEKTLSHLAYLPSMTLLEARIPAYPLKEFQKGSGAFRALRRLHLSSLTLGSCIQVLESVASSCISDIHLFVDDGSRDDDLQKAFSLLSAFQNITHLVIIEHARKPSAVPNNYIIDLDMLSPLLRLCNLEHLRLCTQSIFCLDDKDVEKMAFAWPRLELLDLWRKGGWRSGSQITLPGLIPLLQCCPNLQYLGIVVNATTPTAVHSAYDVCTTSKISLSVGDSPIDNPTEVADFLRRIMPNVQHISTWDAFLTGIAQAKEYEARWKQVRELVDGTRRAKGTFSFGDTSLLVMHARLGGTVGWFD</sequence>
<evidence type="ECO:0000313" key="2">
    <source>
        <dbReference type="Proteomes" id="UP000790709"/>
    </source>
</evidence>
<organism evidence="1 2">
    <name type="scientific">Leucogyrophana mollusca</name>
    <dbReference type="NCBI Taxonomy" id="85980"/>
    <lineage>
        <taxon>Eukaryota</taxon>
        <taxon>Fungi</taxon>
        <taxon>Dikarya</taxon>
        <taxon>Basidiomycota</taxon>
        <taxon>Agaricomycotina</taxon>
        <taxon>Agaricomycetes</taxon>
        <taxon>Agaricomycetidae</taxon>
        <taxon>Boletales</taxon>
        <taxon>Boletales incertae sedis</taxon>
        <taxon>Leucogyrophana</taxon>
    </lineage>
</organism>
<accession>A0ACB8AV94</accession>
<dbReference type="EMBL" id="MU267073">
    <property type="protein sequence ID" value="KAH7917415.1"/>
    <property type="molecule type" value="Genomic_DNA"/>
</dbReference>
<gene>
    <name evidence="1" type="ORF">BV22DRAFT_1200301</name>
</gene>
<comment type="caution">
    <text evidence="1">The sequence shown here is derived from an EMBL/GenBank/DDBJ whole genome shotgun (WGS) entry which is preliminary data.</text>
</comment>
<evidence type="ECO:0000313" key="1">
    <source>
        <dbReference type="EMBL" id="KAH7917415.1"/>
    </source>
</evidence>
<keyword evidence="2" id="KW-1185">Reference proteome</keyword>
<proteinExistence type="predicted"/>
<reference evidence="1" key="1">
    <citation type="journal article" date="2021" name="New Phytol.">
        <title>Evolutionary innovations through gain and loss of genes in the ectomycorrhizal Boletales.</title>
        <authorList>
            <person name="Wu G."/>
            <person name="Miyauchi S."/>
            <person name="Morin E."/>
            <person name="Kuo A."/>
            <person name="Drula E."/>
            <person name="Varga T."/>
            <person name="Kohler A."/>
            <person name="Feng B."/>
            <person name="Cao Y."/>
            <person name="Lipzen A."/>
            <person name="Daum C."/>
            <person name="Hundley H."/>
            <person name="Pangilinan J."/>
            <person name="Johnson J."/>
            <person name="Barry K."/>
            <person name="LaButti K."/>
            <person name="Ng V."/>
            <person name="Ahrendt S."/>
            <person name="Min B."/>
            <person name="Choi I.G."/>
            <person name="Park H."/>
            <person name="Plett J.M."/>
            <person name="Magnuson J."/>
            <person name="Spatafora J.W."/>
            <person name="Nagy L.G."/>
            <person name="Henrissat B."/>
            <person name="Grigoriev I.V."/>
            <person name="Yang Z.L."/>
            <person name="Xu J."/>
            <person name="Martin F.M."/>
        </authorList>
    </citation>
    <scope>NUCLEOTIDE SEQUENCE</scope>
    <source>
        <strain evidence="1">KUC20120723A-06</strain>
    </source>
</reference>